<evidence type="ECO:0000259" key="7">
    <source>
        <dbReference type="Pfam" id="PF17921"/>
    </source>
</evidence>
<evidence type="ECO:0000256" key="3">
    <source>
        <dbReference type="ARBA" id="ARBA00022695"/>
    </source>
</evidence>
<dbReference type="EC" id="2.7.7.49" evidence="1"/>
<name>A0A0N4YVJ1_NIPBR</name>
<keyword evidence="5" id="KW-0378">Hydrolase</keyword>
<dbReference type="EMBL" id="UYSL01026109">
    <property type="protein sequence ID" value="VDL85010.1"/>
    <property type="molecule type" value="Genomic_DNA"/>
</dbReference>
<feature type="domain" description="Integrase zinc-binding" evidence="7">
    <location>
        <begin position="314"/>
        <end position="373"/>
    </location>
</feature>
<feature type="compositionally biased region" description="Polar residues" evidence="6">
    <location>
        <begin position="532"/>
        <end position="556"/>
    </location>
</feature>
<dbReference type="PANTHER" id="PTHR37984:SF5">
    <property type="entry name" value="PROTEIN NYNRIN-LIKE"/>
    <property type="match status" value="1"/>
</dbReference>
<dbReference type="SUPFAM" id="SSF50630">
    <property type="entry name" value="Acid proteases"/>
    <property type="match status" value="1"/>
</dbReference>
<dbReference type="GO" id="GO:0004519">
    <property type="term" value="F:endonuclease activity"/>
    <property type="evidence" value="ECO:0007669"/>
    <property type="project" value="UniProtKB-KW"/>
</dbReference>
<dbReference type="InterPro" id="IPR001969">
    <property type="entry name" value="Aspartic_peptidase_AS"/>
</dbReference>
<evidence type="ECO:0000256" key="5">
    <source>
        <dbReference type="ARBA" id="ARBA00022759"/>
    </source>
</evidence>
<dbReference type="Pfam" id="PF17921">
    <property type="entry name" value="Integrase_H2C2"/>
    <property type="match status" value="1"/>
</dbReference>
<evidence type="ECO:0000313" key="9">
    <source>
        <dbReference type="Proteomes" id="UP000271162"/>
    </source>
</evidence>
<reference evidence="10" key="1">
    <citation type="submission" date="2017-02" db="UniProtKB">
        <authorList>
            <consortium name="WormBaseParasite"/>
        </authorList>
    </citation>
    <scope>IDENTIFICATION</scope>
</reference>
<dbReference type="InterPro" id="IPR021109">
    <property type="entry name" value="Peptidase_aspartic_dom_sf"/>
</dbReference>
<dbReference type="AlphaFoldDB" id="A0A0N4YVJ1"/>
<feature type="compositionally biased region" description="Basic and acidic residues" evidence="6">
    <location>
        <begin position="558"/>
        <end position="568"/>
    </location>
</feature>
<feature type="region of interest" description="Disordered" evidence="6">
    <location>
        <begin position="526"/>
        <end position="568"/>
    </location>
</feature>
<keyword evidence="9" id="KW-1185">Reference proteome</keyword>
<dbReference type="Gene3D" id="1.10.340.70">
    <property type="match status" value="1"/>
</dbReference>
<evidence type="ECO:0000313" key="8">
    <source>
        <dbReference type="EMBL" id="VDL85010.1"/>
    </source>
</evidence>
<dbReference type="CDD" id="cd00303">
    <property type="entry name" value="retropepsin_like"/>
    <property type="match status" value="1"/>
</dbReference>
<protein>
    <recommendedName>
        <fullName evidence="1">RNA-directed DNA polymerase</fullName>
        <ecNumber evidence="1">2.7.7.49</ecNumber>
    </recommendedName>
</protein>
<dbReference type="GO" id="GO:0004190">
    <property type="term" value="F:aspartic-type endopeptidase activity"/>
    <property type="evidence" value="ECO:0007669"/>
    <property type="project" value="InterPro"/>
</dbReference>
<dbReference type="WBParaSite" id="NBR_0002126301-mRNA-1">
    <property type="protein sequence ID" value="NBR_0002126301-mRNA-1"/>
    <property type="gene ID" value="NBR_0002126301"/>
</dbReference>
<sequence length="568" mass="63495">VSALIDTGSSITLAAQDLCAALGIFHLDPPKSLKAIGMAGSHVPLAGSKTVKMKIADIILNPIIHFTKGSCVPNMNSAYEVIVGNDILSLLPKMTMDFNARTVSFGSSVLPLGQSIPNLNSKNACFSVRDSSCSQNTPISCVNEIEQVDPSYVINLEDCDLNDEQKDQLSSLISKYNDVFSRHQYDIGSCTAGKVHIYTTNDPPRKIRPYRELNDIIDFPISLQTSTENIDVRPCFPRQTYVRGNHDLMDFAAEQQKDKLLHLTWLIKTSVGLPNAVTDEEKAHAEKIATNCEVKADGCLYYALENSKKTVLLVPAHLHRLIFDAHHSSALSGGHMGWKKTLAKAMRKYYWPSMNSDIRKWCDACLTCQMRRNPKPIFRERLIPVHSETVFAKVGLDLCGPLKTTEPWQQAAEHARSYKSSMKHQYDKNARPSPIREGDRVFFRNYTNKIGLARKLCFPWIGQFRVLKIDHPHAVILSITSPQSKPRRVHLNQIKKVLDITGPASTLSAIPEEENFTTEFAEYSIAGHNHPEPSSSPTADTIDTTEHSTSTPNRYNLRSRDKNQAATR</sequence>
<evidence type="ECO:0000256" key="2">
    <source>
        <dbReference type="ARBA" id="ARBA00022679"/>
    </source>
</evidence>
<accession>A0A0N4YVJ1</accession>
<dbReference type="InterPro" id="IPR050951">
    <property type="entry name" value="Retrovirus_Pol_polyprotein"/>
</dbReference>
<dbReference type="GO" id="GO:0003964">
    <property type="term" value="F:RNA-directed DNA polymerase activity"/>
    <property type="evidence" value="ECO:0007669"/>
    <property type="project" value="UniProtKB-EC"/>
</dbReference>
<dbReference type="Gene3D" id="2.40.70.10">
    <property type="entry name" value="Acid Proteases"/>
    <property type="match status" value="1"/>
</dbReference>
<evidence type="ECO:0000313" key="10">
    <source>
        <dbReference type="WBParaSite" id="NBR_0002126301-mRNA-1"/>
    </source>
</evidence>
<organism evidence="10">
    <name type="scientific">Nippostrongylus brasiliensis</name>
    <name type="common">Rat hookworm</name>
    <dbReference type="NCBI Taxonomy" id="27835"/>
    <lineage>
        <taxon>Eukaryota</taxon>
        <taxon>Metazoa</taxon>
        <taxon>Ecdysozoa</taxon>
        <taxon>Nematoda</taxon>
        <taxon>Chromadorea</taxon>
        <taxon>Rhabditida</taxon>
        <taxon>Rhabditina</taxon>
        <taxon>Rhabditomorpha</taxon>
        <taxon>Strongyloidea</taxon>
        <taxon>Heligmosomidae</taxon>
        <taxon>Nippostrongylus</taxon>
    </lineage>
</organism>
<dbReference type="Proteomes" id="UP000271162">
    <property type="component" value="Unassembled WGS sequence"/>
</dbReference>
<dbReference type="STRING" id="27835.A0A0N4YVJ1"/>
<gene>
    <name evidence="8" type="ORF">NBR_LOCUS21264</name>
</gene>
<proteinExistence type="predicted"/>
<dbReference type="PROSITE" id="PS00141">
    <property type="entry name" value="ASP_PROTEASE"/>
    <property type="match status" value="1"/>
</dbReference>
<dbReference type="InterPro" id="IPR041588">
    <property type="entry name" value="Integrase_H2C2"/>
</dbReference>
<evidence type="ECO:0000256" key="1">
    <source>
        <dbReference type="ARBA" id="ARBA00012493"/>
    </source>
</evidence>
<dbReference type="PANTHER" id="PTHR37984">
    <property type="entry name" value="PROTEIN CBG26694"/>
    <property type="match status" value="1"/>
</dbReference>
<evidence type="ECO:0000256" key="4">
    <source>
        <dbReference type="ARBA" id="ARBA00022722"/>
    </source>
</evidence>
<dbReference type="FunFam" id="1.10.340.70:FF:000001">
    <property type="entry name" value="Retrovirus-related Pol polyprotein from transposon gypsy-like Protein"/>
    <property type="match status" value="1"/>
</dbReference>
<keyword evidence="3" id="KW-0548">Nucleotidyltransferase</keyword>
<evidence type="ECO:0000256" key="6">
    <source>
        <dbReference type="SAM" id="MobiDB-lite"/>
    </source>
</evidence>
<keyword evidence="2" id="KW-0808">Transferase</keyword>
<keyword evidence="4" id="KW-0540">Nuclease</keyword>
<keyword evidence="5" id="KW-0255">Endonuclease</keyword>
<dbReference type="GO" id="GO:0006508">
    <property type="term" value="P:proteolysis"/>
    <property type="evidence" value="ECO:0007669"/>
    <property type="project" value="InterPro"/>
</dbReference>
<reference evidence="8 9" key="2">
    <citation type="submission" date="2018-11" db="EMBL/GenBank/DDBJ databases">
        <authorList>
            <consortium name="Pathogen Informatics"/>
        </authorList>
    </citation>
    <scope>NUCLEOTIDE SEQUENCE [LARGE SCALE GENOMIC DNA]</scope>
</reference>